<dbReference type="Pfam" id="PF05656">
    <property type="entry name" value="DUF805"/>
    <property type="match status" value="1"/>
</dbReference>
<evidence type="ECO:0000313" key="3">
    <source>
        <dbReference type="Proteomes" id="UP000183900"/>
    </source>
</evidence>
<sequence length="141" mass="15769">MVSGLPPAQLSPGIRWLLLSPIGRLSRKVYWYGLAFNWVIIAIAANMWMKSLPGDVDLASLTFGDFMGSNPLFPVLFVVVTWFEMALLIKRLQDVGLPGFFALVAFVPVINFFAVLTLGFLPSAQGPNRYGPQPDSYYRRR</sequence>
<evidence type="ECO:0000256" key="1">
    <source>
        <dbReference type="SAM" id="Phobius"/>
    </source>
</evidence>
<feature type="transmembrane region" description="Helical" evidence="1">
    <location>
        <begin position="69"/>
        <end position="88"/>
    </location>
</feature>
<keyword evidence="3" id="KW-1185">Reference proteome</keyword>
<dbReference type="GO" id="GO:0005886">
    <property type="term" value="C:plasma membrane"/>
    <property type="evidence" value="ECO:0007669"/>
    <property type="project" value="TreeGrafter"/>
</dbReference>
<reference evidence="3" key="1">
    <citation type="submission" date="2015-08" db="EMBL/GenBank/DDBJ databases">
        <authorList>
            <person name="Varghese N."/>
        </authorList>
    </citation>
    <scope>NUCLEOTIDE SEQUENCE [LARGE SCALE GENOMIC DNA]</scope>
    <source>
        <strain evidence="3">DSM 23407</strain>
    </source>
</reference>
<dbReference type="EMBL" id="CYHE01000003">
    <property type="protein sequence ID" value="CUA94197.1"/>
    <property type="molecule type" value="Genomic_DNA"/>
</dbReference>
<keyword evidence="1" id="KW-0812">Transmembrane</keyword>
<dbReference type="OrthoDB" id="9812349at2"/>
<dbReference type="PANTHER" id="PTHR34980:SF3">
    <property type="entry name" value="BLR8105 PROTEIN"/>
    <property type="match status" value="1"/>
</dbReference>
<keyword evidence="1" id="KW-0472">Membrane</keyword>
<dbReference type="InterPro" id="IPR008523">
    <property type="entry name" value="DUF805"/>
</dbReference>
<keyword evidence="1" id="KW-1133">Transmembrane helix</keyword>
<evidence type="ECO:0000313" key="2">
    <source>
        <dbReference type="EMBL" id="CUA94197.1"/>
    </source>
</evidence>
<feature type="transmembrane region" description="Helical" evidence="1">
    <location>
        <begin position="100"/>
        <end position="121"/>
    </location>
</feature>
<dbReference type="PANTHER" id="PTHR34980">
    <property type="entry name" value="INNER MEMBRANE PROTEIN-RELATED-RELATED"/>
    <property type="match status" value="1"/>
</dbReference>
<proteinExistence type="predicted"/>
<name>A0A0K6HT47_9HYPH</name>
<accession>A0A0K6HT47</accession>
<dbReference type="RefSeq" id="WP_055454931.1">
    <property type="nucleotide sequence ID" value="NZ_CYHE01000003.1"/>
</dbReference>
<dbReference type="AlphaFoldDB" id="A0A0K6HT47"/>
<dbReference type="Proteomes" id="UP000183900">
    <property type="component" value="Unassembled WGS sequence"/>
</dbReference>
<feature type="transmembrane region" description="Helical" evidence="1">
    <location>
        <begin position="29"/>
        <end position="49"/>
    </location>
</feature>
<gene>
    <name evidence="2" type="ORF">Ga0061067_10384</name>
</gene>
<protein>
    <submittedName>
        <fullName evidence="2">Uncharacterized membrane protein YhaH, DUF805 family</fullName>
    </submittedName>
</protein>
<organism evidence="2 3">
    <name type="scientific">Pannonibacter indicus</name>
    <dbReference type="NCBI Taxonomy" id="466044"/>
    <lineage>
        <taxon>Bacteria</taxon>
        <taxon>Pseudomonadati</taxon>
        <taxon>Pseudomonadota</taxon>
        <taxon>Alphaproteobacteria</taxon>
        <taxon>Hyphomicrobiales</taxon>
        <taxon>Stappiaceae</taxon>
        <taxon>Pannonibacter</taxon>
    </lineage>
</organism>